<dbReference type="InterPro" id="IPR036322">
    <property type="entry name" value="WD40_repeat_dom_sf"/>
</dbReference>
<comment type="similarity">
    <text evidence="3">Belongs to the UTP5 family.</text>
</comment>
<keyword evidence="2" id="KW-0539">Nucleus</keyword>
<gene>
    <name evidence="8" type="primary">LOC106464914</name>
</gene>
<accession>A0ABM1BET3</accession>
<feature type="region of interest" description="Disordered" evidence="5">
    <location>
        <begin position="603"/>
        <end position="642"/>
    </location>
</feature>
<proteinExistence type="inferred from homology"/>
<dbReference type="InterPro" id="IPR001680">
    <property type="entry name" value="WD40_rpt"/>
</dbReference>
<evidence type="ECO:0000259" key="6">
    <source>
        <dbReference type="Pfam" id="PF04003"/>
    </source>
</evidence>
<dbReference type="GeneID" id="106464914"/>
<feature type="compositionally biased region" description="Basic and acidic residues" evidence="5">
    <location>
        <begin position="627"/>
        <end position="636"/>
    </location>
</feature>
<feature type="repeat" description="WD" evidence="4">
    <location>
        <begin position="114"/>
        <end position="155"/>
    </location>
</feature>
<comment type="subcellular location">
    <subcellularLocation>
        <location evidence="1">Nucleus</location>
    </subcellularLocation>
</comment>
<dbReference type="InterPro" id="IPR052414">
    <property type="entry name" value="U3_snoRNA-assoc_WDR"/>
</dbReference>
<evidence type="ECO:0000256" key="2">
    <source>
        <dbReference type="ARBA" id="ARBA00023242"/>
    </source>
</evidence>
<dbReference type="Proteomes" id="UP000694941">
    <property type="component" value="Unplaced"/>
</dbReference>
<dbReference type="RefSeq" id="XP_013780540.1">
    <property type="nucleotide sequence ID" value="XM_013925086.2"/>
</dbReference>
<dbReference type="InterPro" id="IPR015943">
    <property type="entry name" value="WD40/YVTN_repeat-like_dom_sf"/>
</dbReference>
<sequence length="642" mass="71739">MAAFVRHEISPCVLSPNGEYFAYRTPDGSLKIWETTTGTLKQEYTPSSHLSTTCTCMTWGPVRHGFSSPKKKKRKNAEDNREAVKNLDLIALGTASGNILLYSVLHGDLYSQLDGGHSDTVNDVSWQVESDSIFSCSSDQHIIQWSISSCKIRHKWKGDRNSVYSVCPIDSNNLLSASRTIKWWDVEKKVVIKKFTGHATEVLRLIPVVFPGESSLEGSYFVSIAANDRLINAWQLKKDKDIHAAAAFTVTEEPTNIDVSNLKSRDQPITLSVVMMNGALCVFEHQLNGKCKKPLTPKSTVQIASEGSEDGIEKPKPIPILAAHVFASAKSSVLIAHGNFIKPTFEKLFLGDCKPETWLVRQDPAKTIVTVETDVTKLKQPEKGKVVKYLAPDHMVPAGPIEDGDLSLGKRKRELANSNELPMEERLNALHLEKLPETSSSKGTPRADNMVHLLLQGLQSKDSKLLNSVLYRDDETMILNTVKRLPRESIGPLILELHKRLYCRGRMAQIYLCWVHTVLRIHSNTIIQQKDADSLLGPLEELAEARIQVLDQMSRLQGSLDLIQSQLMAREEARSIDIPSDALLVYHEESSDEETGVVDLLPIHSESEDNWEELSDMEDDEEEDIEMGERHSKTSEDSADSV</sequence>
<dbReference type="SMART" id="SM00320">
    <property type="entry name" value="WD40"/>
    <property type="match status" value="4"/>
</dbReference>
<evidence type="ECO:0000256" key="1">
    <source>
        <dbReference type="ARBA" id="ARBA00004123"/>
    </source>
</evidence>
<dbReference type="PROSITE" id="PS50082">
    <property type="entry name" value="WD_REPEATS_2"/>
    <property type="match status" value="1"/>
</dbReference>
<keyword evidence="4" id="KW-0853">WD repeat</keyword>
<reference evidence="8" key="1">
    <citation type="submission" date="2025-08" db="UniProtKB">
        <authorList>
            <consortium name="RefSeq"/>
        </authorList>
    </citation>
    <scope>IDENTIFICATION</scope>
    <source>
        <tissue evidence="8">Muscle</tissue>
    </source>
</reference>
<protein>
    <submittedName>
        <fullName evidence="8">WD repeat-containing protein 43-like</fullName>
    </submittedName>
</protein>
<dbReference type="SUPFAM" id="SSF50978">
    <property type="entry name" value="WD40 repeat-like"/>
    <property type="match status" value="1"/>
</dbReference>
<keyword evidence="7" id="KW-1185">Reference proteome</keyword>
<dbReference type="Pfam" id="PF04003">
    <property type="entry name" value="Utp12"/>
    <property type="match status" value="1"/>
</dbReference>
<evidence type="ECO:0000313" key="7">
    <source>
        <dbReference type="Proteomes" id="UP000694941"/>
    </source>
</evidence>
<dbReference type="InterPro" id="IPR007148">
    <property type="entry name" value="SSU_processome_Utp12"/>
</dbReference>
<evidence type="ECO:0000256" key="5">
    <source>
        <dbReference type="SAM" id="MobiDB-lite"/>
    </source>
</evidence>
<evidence type="ECO:0000313" key="8">
    <source>
        <dbReference type="RefSeq" id="XP_013780540.1"/>
    </source>
</evidence>
<feature type="domain" description="Small-subunit processome Utp12" evidence="6">
    <location>
        <begin position="462"/>
        <end position="565"/>
    </location>
</feature>
<organism evidence="7 8">
    <name type="scientific">Limulus polyphemus</name>
    <name type="common">Atlantic horseshoe crab</name>
    <dbReference type="NCBI Taxonomy" id="6850"/>
    <lineage>
        <taxon>Eukaryota</taxon>
        <taxon>Metazoa</taxon>
        <taxon>Ecdysozoa</taxon>
        <taxon>Arthropoda</taxon>
        <taxon>Chelicerata</taxon>
        <taxon>Merostomata</taxon>
        <taxon>Xiphosura</taxon>
        <taxon>Limulidae</taxon>
        <taxon>Limulus</taxon>
    </lineage>
</organism>
<evidence type="ECO:0000256" key="3">
    <source>
        <dbReference type="ARBA" id="ARBA00038335"/>
    </source>
</evidence>
<dbReference type="Pfam" id="PF00400">
    <property type="entry name" value="WD40"/>
    <property type="match status" value="1"/>
</dbReference>
<dbReference type="PANTHER" id="PTHR44267">
    <property type="entry name" value="WD REPEAT-CONTAINING PROTEIN 43"/>
    <property type="match status" value="1"/>
</dbReference>
<dbReference type="PANTHER" id="PTHR44267:SF1">
    <property type="entry name" value="WD REPEAT-CONTAINING PROTEIN 43"/>
    <property type="match status" value="1"/>
</dbReference>
<name>A0ABM1BET3_LIMPO</name>
<evidence type="ECO:0000256" key="4">
    <source>
        <dbReference type="PROSITE-ProRule" id="PRU00221"/>
    </source>
</evidence>
<feature type="compositionally biased region" description="Acidic residues" evidence="5">
    <location>
        <begin position="608"/>
        <end position="626"/>
    </location>
</feature>
<dbReference type="Gene3D" id="2.130.10.10">
    <property type="entry name" value="YVTN repeat-like/Quinoprotein amine dehydrogenase"/>
    <property type="match status" value="1"/>
</dbReference>